<feature type="compositionally biased region" description="Polar residues" evidence="3">
    <location>
        <begin position="1195"/>
        <end position="1209"/>
    </location>
</feature>
<dbReference type="VEuPathDB" id="FungiDB:HpaG808143"/>
<feature type="compositionally biased region" description="Low complexity" evidence="3">
    <location>
        <begin position="1133"/>
        <end position="1155"/>
    </location>
</feature>
<feature type="region of interest" description="Disordered" evidence="3">
    <location>
        <begin position="285"/>
        <end position="381"/>
    </location>
</feature>
<dbReference type="SMART" id="SM00297">
    <property type="entry name" value="BROMO"/>
    <property type="match status" value="1"/>
</dbReference>
<dbReference type="CDD" id="cd04369">
    <property type="entry name" value="Bromodomain"/>
    <property type="match status" value="1"/>
</dbReference>
<dbReference type="InterPro" id="IPR001487">
    <property type="entry name" value="Bromodomain"/>
</dbReference>
<sequence>MERMVQDWEKALARKLQDNWRKDFSTNPMRGSIMYQDLTVLDRRAGEIGTDDKGVSYWYFGDESWVYAEAKPRWQLEERKPSYLVEFASAKRIRLSVNFDPDYNASALPLRSPQQAIAVSDKIGHGERTVKEMSLDGVNDDNKQILKSATIEGGIVPSGAVKLKNDQLKAEVVKLEKEVVSSVSVVKAAGIVAEEKTVVIKSESSTITETRVYRGMSNGVLSQSSDARDGKCEVFSPGVILSSRKQDGEGPIETRDGEKVACTQSTVAKDTASHTGLMQILTKAPDRGAAVPGNNGTKDTIAKGQNSGVESSGKVLPAKANDDRSSDLVRPCTVPNLIGKKRTIVDDDSSDSDEELTSNEKAADRASQSPTPRKKSKASVEIARSATLLDAVKTESEPMMLRGEQVDGVVAFQAQGVTAGMNKTSSSACTDLVAIVAIDRKEMGMRKADVRPVSLHTLETSSSSSTNTDKRVASISKTSSVAIGLVNLPGTVSMSPTDPAAAPEMFDITCENCKKCYDMRYLDPPLVERPSDEWRCFECLVNDARGWPRRRKSIARDPFPPRARGRAPEFSFRKRGSSSTPQVGSLSSKNSNKSSSRSHASSSSQLRSSHSGSSGRKTSDSKSSISRKSSSSSVRKHKRHKSSSSSRHHHSSSHSRRRRRHSHRYYDEFARLFQLFRERQEQRLGIENARMNGNLQVACDEGVHGWRVASSALDDLRVLIQSLSGGSLEQDRLRGRLILIVKDQEKLEDQRRKERELAWNILPRRQSSRIAIGRMKNQSTEDSDAKDGYSDDDFEARRPGLRSRRPQSTSDGDAKQTQDRAWRARRRRQPSDDDLDLKENEMGSSGTGNWVDWSVLKEMFSRPVDPELDGCPNYLSVIDQPMDLGTIRSRAKAKLYRDVELVWQNCRTFNAPNTMVVQFAALLEKLSRSMYIAAERKGVDRLSGEKNEGGNGSEDDSEKNSLSDSGKTEFRTSVNKAWTESSASESHDSSPDDASSDDSDAQGRKRRQTRTLVTKKTRARSTRSRGVTSRTRRSTRSRSTKKRSAPTSSSEESFADKDEVSPSPVRNTRRQLRGSSPKTGRNADPPTENEDSSDDDGANSQPAPSQKKAPTPSSPPPPPQAAQKRPKPRLVISDTSNSDDSSSSSDDSLSTSSTSDSDDSDSDGQSPNNRPQPPSPSAADVSAPPPPSTPPPTALSDNNNSSMRSTPNHTPKSKSETKKTKTACVAEPGYMHSPPLLNSYLSPPSSSSSDFSSGGSDSSDGDSDSD</sequence>
<evidence type="ECO:0000259" key="4">
    <source>
        <dbReference type="PROSITE" id="PS50014"/>
    </source>
</evidence>
<feature type="compositionally biased region" description="Acidic residues" evidence="3">
    <location>
        <begin position="346"/>
        <end position="357"/>
    </location>
</feature>
<dbReference type="SUPFAM" id="SSF57903">
    <property type="entry name" value="FYVE/PHD zinc finger"/>
    <property type="match status" value="1"/>
</dbReference>
<feature type="region of interest" description="Disordered" evidence="3">
    <location>
        <begin position="941"/>
        <end position="1266"/>
    </location>
</feature>
<dbReference type="GO" id="GO:0045740">
    <property type="term" value="P:positive regulation of DNA replication"/>
    <property type="evidence" value="ECO:0007669"/>
    <property type="project" value="TreeGrafter"/>
</dbReference>
<feature type="compositionally biased region" description="Low complexity" evidence="3">
    <location>
        <begin position="1233"/>
        <end position="1258"/>
    </location>
</feature>
<dbReference type="GO" id="GO:0008623">
    <property type="term" value="C:CHRAC"/>
    <property type="evidence" value="ECO:0007669"/>
    <property type="project" value="TreeGrafter"/>
</dbReference>
<dbReference type="GO" id="GO:0000228">
    <property type="term" value="C:nuclear chromosome"/>
    <property type="evidence" value="ECO:0007669"/>
    <property type="project" value="TreeGrafter"/>
</dbReference>
<feature type="compositionally biased region" description="Basic and acidic residues" evidence="3">
    <location>
        <begin position="812"/>
        <end position="822"/>
    </location>
</feature>
<dbReference type="GO" id="GO:0006338">
    <property type="term" value="P:chromatin remodeling"/>
    <property type="evidence" value="ECO:0007669"/>
    <property type="project" value="InterPro"/>
</dbReference>
<dbReference type="Gene3D" id="3.30.40.10">
    <property type="entry name" value="Zinc/RING finger domain, C3HC4 (zinc finger)"/>
    <property type="match status" value="1"/>
</dbReference>
<dbReference type="OMA" id="MSFQYQM"/>
<dbReference type="Gene3D" id="1.20.920.10">
    <property type="entry name" value="Bromodomain-like"/>
    <property type="match status" value="1"/>
</dbReference>
<keyword evidence="6" id="KW-1185">Reference proteome</keyword>
<reference evidence="6" key="1">
    <citation type="journal article" date="2010" name="Science">
        <title>Signatures of adaptation to obligate biotrophy in the Hyaloperonospora arabidopsidis genome.</title>
        <authorList>
            <person name="Baxter L."/>
            <person name="Tripathy S."/>
            <person name="Ishaque N."/>
            <person name="Boot N."/>
            <person name="Cabral A."/>
            <person name="Kemen E."/>
            <person name="Thines M."/>
            <person name="Ah-Fong A."/>
            <person name="Anderson R."/>
            <person name="Badejoko W."/>
            <person name="Bittner-Eddy P."/>
            <person name="Boore J.L."/>
            <person name="Chibucos M.C."/>
            <person name="Coates M."/>
            <person name="Dehal P."/>
            <person name="Delehaunty K."/>
            <person name="Dong S."/>
            <person name="Downton P."/>
            <person name="Dumas B."/>
            <person name="Fabro G."/>
            <person name="Fronick C."/>
            <person name="Fuerstenberg S.I."/>
            <person name="Fulton L."/>
            <person name="Gaulin E."/>
            <person name="Govers F."/>
            <person name="Hughes L."/>
            <person name="Humphray S."/>
            <person name="Jiang R.H."/>
            <person name="Judelson H."/>
            <person name="Kamoun S."/>
            <person name="Kyung K."/>
            <person name="Meijer H."/>
            <person name="Minx P."/>
            <person name="Morris P."/>
            <person name="Nelson J."/>
            <person name="Phuntumart V."/>
            <person name="Qutob D."/>
            <person name="Rehmany A."/>
            <person name="Rougon-Cardoso A."/>
            <person name="Ryden P."/>
            <person name="Torto-Alalibo T."/>
            <person name="Studholme D."/>
            <person name="Wang Y."/>
            <person name="Win J."/>
            <person name="Wood J."/>
            <person name="Clifton S.W."/>
            <person name="Rogers J."/>
            <person name="Van den Ackerveken G."/>
            <person name="Jones J.D."/>
            <person name="McDowell J.M."/>
            <person name="Beynon J."/>
            <person name="Tyler B.M."/>
        </authorList>
    </citation>
    <scope>NUCLEOTIDE SEQUENCE [LARGE SCALE GENOMIC DNA]</scope>
    <source>
        <strain evidence="6">Emoy2</strain>
    </source>
</reference>
<feature type="domain" description="Bromo" evidence="4">
    <location>
        <begin position="852"/>
        <end position="917"/>
    </location>
</feature>
<organism evidence="5 6">
    <name type="scientific">Hyaloperonospora arabidopsidis (strain Emoy2)</name>
    <name type="common">Downy mildew agent</name>
    <name type="synonym">Peronospora arabidopsidis</name>
    <dbReference type="NCBI Taxonomy" id="559515"/>
    <lineage>
        <taxon>Eukaryota</taxon>
        <taxon>Sar</taxon>
        <taxon>Stramenopiles</taxon>
        <taxon>Oomycota</taxon>
        <taxon>Peronosporomycetes</taxon>
        <taxon>Peronosporales</taxon>
        <taxon>Peronosporaceae</taxon>
        <taxon>Hyaloperonospora</taxon>
    </lineage>
</organism>
<feature type="compositionally biased region" description="Basic residues" evidence="3">
    <location>
        <begin position="634"/>
        <end position="662"/>
    </location>
</feature>
<dbReference type="GO" id="GO:0006355">
    <property type="term" value="P:regulation of DNA-templated transcription"/>
    <property type="evidence" value="ECO:0007669"/>
    <property type="project" value="TreeGrafter"/>
</dbReference>
<feature type="compositionally biased region" description="Acidic residues" evidence="3">
    <location>
        <begin position="1087"/>
        <end position="1097"/>
    </location>
</feature>
<feature type="compositionally biased region" description="Low complexity" evidence="3">
    <location>
        <begin position="1101"/>
        <end position="1111"/>
    </location>
</feature>
<feature type="compositionally biased region" description="Pro residues" evidence="3">
    <location>
        <begin position="1183"/>
        <end position="1193"/>
    </location>
</feature>
<feature type="compositionally biased region" description="Basic residues" evidence="3">
    <location>
        <begin position="1004"/>
        <end position="1023"/>
    </location>
</feature>
<dbReference type="EnsemblProtists" id="HpaT808143">
    <property type="protein sequence ID" value="HpaP808143"/>
    <property type="gene ID" value="HpaG808143"/>
</dbReference>
<dbReference type="InterPro" id="IPR011011">
    <property type="entry name" value="Znf_FYVE_PHD"/>
</dbReference>
<feature type="region of interest" description="Disordered" evidence="3">
    <location>
        <begin position="770"/>
        <end position="845"/>
    </location>
</feature>
<dbReference type="Pfam" id="PF00439">
    <property type="entry name" value="Bromodomain"/>
    <property type="match status" value="1"/>
</dbReference>
<dbReference type="Proteomes" id="UP000011713">
    <property type="component" value="Unassembled WGS sequence"/>
</dbReference>
<dbReference type="SUPFAM" id="SSF47370">
    <property type="entry name" value="Bromodomain"/>
    <property type="match status" value="1"/>
</dbReference>
<evidence type="ECO:0000313" key="5">
    <source>
        <dbReference type="EnsemblProtists" id="HpaP808143"/>
    </source>
</evidence>
<dbReference type="InterPro" id="IPR036427">
    <property type="entry name" value="Bromodomain-like_sf"/>
</dbReference>
<feature type="compositionally biased region" description="Basic and acidic residues" evidence="3">
    <location>
        <begin position="958"/>
        <end position="970"/>
    </location>
</feature>
<accession>M4BP05</accession>
<feature type="compositionally biased region" description="Basic residues" evidence="3">
    <location>
        <begin position="1030"/>
        <end position="1044"/>
    </location>
</feature>
<protein>
    <recommendedName>
        <fullName evidence="4">Bromo domain-containing protein</fullName>
    </recommendedName>
</protein>
<proteinExistence type="predicted"/>
<reference evidence="5" key="2">
    <citation type="submission" date="2015-06" db="UniProtKB">
        <authorList>
            <consortium name="EnsemblProtists"/>
        </authorList>
    </citation>
    <scope>IDENTIFICATION</scope>
    <source>
        <strain evidence="5">Emoy2</strain>
    </source>
</reference>
<dbReference type="PROSITE" id="PS50014">
    <property type="entry name" value="BROMODOMAIN_2"/>
    <property type="match status" value="1"/>
</dbReference>
<feature type="region of interest" description="Disordered" evidence="3">
    <location>
        <begin position="552"/>
        <end position="662"/>
    </location>
</feature>
<evidence type="ECO:0000256" key="3">
    <source>
        <dbReference type="SAM" id="MobiDB-lite"/>
    </source>
</evidence>
<dbReference type="InParanoid" id="M4BP05"/>
<feature type="compositionally biased region" description="Low complexity" evidence="3">
    <location>
        <begin position="585"/>
        <end position="633"/>
    </location>
</feature>
<dbReference type="STRING" id="559515.M4BP05"/>
<dbReference type="GO" id="GO:0003677">
    <property type="term" value="F:DNA binding"/>
    <property type="evidence" value="ECO:0007669"/>
    <property type="project" value="TreeGrafter"/>
</dbReference>
<feature type="compositionally biased region" description="Polar residues" evidence="3">
    <location>
        <begin position="971"/>
        <end position="980"/>
    </location>
</feature>
<dbReference type="PANTHER" id="PTHR46510:SF1">
    <property type="entry name" value="BROMODOMAIN ADJACENT TO ZINC FINGER DOMAIN PROTEIN 1A"/>
    <property type="match status" value="1"/>
</dbReference>
<dbReference type="GO" id="GO:0031445">
    <property type="term" value="P:regulation of heterochromatin formation"/>
    <property type="evidence" value="ECO:0007669"/>
    <property type="project" value="TreeGrafter"/>
</dbReference>
<dbReference type="InterPro" id="IPR047171">
    <property type="entry name" value="BAZ1A"/>
</dbReference>
<evidence type="ECO:0000256" key="2">
    <source>
        <dbReference type="PROSITE-ProRule" id="PRU00035"/>
    </source>
</evidence>
<keyword evidence="1 2" id="KW-0103">Bromodomain</keyword>
<dbReference type="PANTHER" id="PTHR46510">
    <property type="entry name" value="BROMODOMAIN ADJACENT TO ZINC FINGER DOMAIN PROTEIN 1A"/>
    <property type="match status" value="1"/>
</dbReference>
<evidence type="ECO:0000256" key="1">
    <source>
        <dbReference type="ARBA" id="ARBA00023117"/>
    </source>
</evidence>
<dbReference type="InterPro" id="IPR013083">
    <property type="entry name" value="Znf_RING/FYVE/PHD"/>
</dbReference>
<dbReference type="AlphaFoldDB" id="M4BP05"/>
<feature type="compositionally biased region" description="Polar residues" evidence="3">
    <location>
        <begin position="294"/>
        <end position="310"/>
    </location>
</feature>
<name>M4BP05_HYAAE</name>
<dbReference type="eggNOG" id="KOG1474">
    <property type="taxonomic scope" value="Eukaryota"/>
</dbReference>
<dbReference type="PRINTS" id="PR00503">
    <property type="entry name" value="BROMODOMAIN"/>
</dbReference>
<dbReference type="HOGENOM" id="CLU_005221_0_0_1"/>
<evidence type="ECO:0000313" key="6">
    <source>
        <dbReference type="Proteomes" id="UP000011713"/>
    </source>
</evidence>
<dbReference type="EMBL" id="JH598476">
    <property type="status" value="NOT_ANNOTATED_CDS"/>
    <property type="molecule type" value="Genomic_DNA"/>
</dbReference>